<reference evidence="3 4" key="1">
    <citation type="submission" date="2019-08" db="EMBL/GenBank/DDBJ databases">
        <title>Actinomadura sp. nov. CYP1-5 isolated from mountain soil.</title>
        <authorList>
            <person name="Songsumanus A."/>
            <person name="Kuncharoen N."/>
            <person name="Kudo T."/>
            <person name="Yuki M."/>
            <person name="Igarashi Y."/>
            <person name="Tanasupawat S."/>
        </authorList>
    </citation>
    <scope>NUCLEOTIDE SEQUENCE [LARGE SCALE GENOMIC DNA]</scope>
    <source>
        <strain evidence="3 4">GKU157</strain>
    </source>
</reference>
<dbReference type="InterPro" id="IPR013094">
    <property type="entry name" value="AB_hydrolase_3"/>
</dbReference>
<dbReference type="GO" id="GO:0016787">
    <property type="term" value="F:hydrolase activity"/>
    <property type="evidence" value="ECO:0007669"/>
    <property type="project" value="UniProtKB-KW"/>
</dbReference>
<sequence>MTLDPDVAGFLSALRSAGAPPGFSGTPGEMRERMRNAIEENWDPARFAPVKSVDDIVVRGLRLKVVRPLLEAAASGTAPTVVYFHPGGFIMGSAHLMQDVARRLAHDLGAWVVSVDYRLAPEHPFPAAVEDAMTALRWVADHVGDLGGDPARVGLAGESSGANLAAVTALRARDAGIPVAGQLLASPVTDFDRRYPSVDENADGYFLTRDDLSVIRKLYFGDDDARAADPGVSPALASDLTGVAPAVIGVAGFDPLRDDGTVYAARLLEAGVPTALRVYPGLIHPFFGMPGLSPAADAAVSELTGLLGGLLGGRPDAAPAATEEGA</sequence>
<evidence type="ECO:0000259" key="2">
    <source>
        <dbReference type="Pfam" id="PF07859"/>
    </source>
</evidence>
<name>A0A5D0UDR9_9ACTN</name>
<dbReference type="Pfam" id="PF07859">
    <property type="entry name" value="Abhydrolase_3"/>
    <property type="match status" value="1"/>
</dbReference>
<dbReference type="SUPFAM" id="SSF53474">
    <property type="entry name" value="alpha/beta-Hydrolases"/>
    <property type="match status" value="1"/>
</dbReference>
<gene>
    <name evidence="3" type="ORF">FXF65_11335</name>
</gene>
<dbReference type="PANTHER" id="PTHR48081">
    <property type="entry name" value="AB HYDROLASE SUPERFAMILY PROTEIN C4A8.06C"/>
    <property type="match status" value="1"/>
</dbReference>
<organism evidence="3 4">
    <name type="scientific">Actinomadura syzygii</name>
    <dbReference type="NCBI Taxonomy" id="1427538"/>
    <lineage>
        <taxon>Bacteria</taxon>
        <taxon>Bacillati</taxon>
        <taxon>Actinomycetota</taxon>
        <taxon>Actinomycetes</taxon>
        <taxon>Streptosporangiales</taxon>
        <taxon>Thermomonosporaceae</taxon>
        <taxon>Actinomadura</taxon>
    </lineage>
</organism>
<evidence type="ECO:0000313" key="3">
    <source>
        <dbReference type="EMBL" id="TYC15926.1"/>
    </source>
</evidence>
<dbReference type="InterPro" id="IPR029058">
    <property type="entry name" value="AB_hydrolase_fold"/>
</dbReference>
<dbReference type="RefSeq" id="WP_148349721.1">
    <property type="nucleotide sequence ID" value="NZ_JBHSBF010000009.1"/>
</dbReference>
<evidence type="ECO:0000313" key="4">
    <source>
        <dbReference type="Proteomes" id="UP000322634"/>
    </source>
</evidence>
<keyword evidence="1 3" id="KW-0378">Hydrolase</keyword>
<dbReference type="PANTHER" id="PTHR48081:SF8">
    <property type="entry name" value="ALPHA_BETA HYDROLASE FOLD-3 DOMAIN-CONTAINING PROTEIN-RELATED"/>
    <property type="match status" value="1"/>
</dbReference>
<feature type="domain" description="Alpha/beta hydrolase fold-3" evidence="2">
    <location>
        <begin position="81"/>
        <end position="287"/>
    </location>
</feature>
<protein>
    <submittedName>
        <fullName evidence="3">Alpha/beta hydrolase</fullName>
    </submittedName>
</protein>
<dbReference type="AlphaFoldDB" id="A0A5D0UDR9"/>
<accession>A0A5D0UDR9</accession>
<dbReference type="InterPro" id="IPR050300">
    <property type="entry name" value="GDXG_lipolytic_enzyme"/>
</dbReference>
<comment type="caution">
    <text evidence="3">The sequence shown here is derived from an EMBL/GenBank/DDBJ whole genome shotgun (WGS) entry which is preliminary data.</text>
</comment>
<dbReference type="EMBL" id="VSFF01000004">
    <property type="protein sequence ID" value="TYC15926.1"/>
    <property type="molecule type" value="Genomic_DNA"/>
</dbReference>
<evidence type="ECO:0000256" key="1">
    <source>
        <dbReference type="ARBA" id="ARBA00022801"/>
    </source>
</evidence>
<proteinExistence type="predicted"/>
<dbReference type="Gene3D" id="3.40.50.1820">
    <property type="entry name" value="alpha/beta hydrolase"/>
    <property type="match status" value="1"/>
</dbReference>
<dbReference type="OrthoDB" id="3209779at2"/>
<dbReference type="Proteomes" id="UP000322634">
    <property type="component" value="Unassembled WGS sequence"/>
</dbReference>
<keyword evidence="4" id="KW-1185">Reference proteome</keyword>